<protein>
    <submittedName>
        <fullName evidence="2">Uncharacterized protein</fullName>
    </submittedName>
</protein>
<proteinExistence type="predicted"/>
<reference evidence="2" key="1">
    <citation type="submission" date="2018-05" db="EMBL/GenBank/DDBJ databases">
        <authorList>
            <person name="Lanie J.A."/>
            <person name="Ng W.-L."/>
            <person name="Kazmierczak K.M."/>
            <person name="Andrzejewski T.M."/>
            <person name="Davidsen T.M."/>
            <person name="Wayne K.J."/>
            <person name="Tettelin H."/>
            <person name="Glass J.I."/>
            <person name="Rusch D."/>
            <person name="Podicherti R."/>
            <person name="Tsui H.-C.T."/>
            <person name="Winkler M.E."/>
        </authorList>
    </citation>
    <scope>NUCLEOTIDE SEQUENCE</scope>
</reference>
<accession>A0A382VG09</accession>
<keyword evidence="1" id="KW-0812">Transmembrane</keyword>
<dbReference type="AlphaFoldDB" id="A0A382VG09"/>
<evidence type="ECO:0000256" key="1">
    <source>
        <dbReference type="SAM" id="Phobius"/>
    </source>
</evidence>
<name>A0A382VG09_9ZZZZ</name>
<organism evidence="2">
    <name type="scientific">marine metagenome</name>
    <dbReference type="NCBI Taxonomy" id="408172"/>
    <lineage>
        <taxon>unclassified sequences</taxon>
        <taxon>metagenomes</taxon>
        <taxon>ecological metagenomes</taxon>
    </lineage>
</organism>
<feature type="non-terminal residue" evidence="2">
    <location>
        <position position="45"/>
    </location>
</feature>
<keyword evidence="1" id="KW-1133">Transmembrane helix</keyword>
<evidence type="ECO:0000313" key="2">
    <source>
        <dbReference type="EMBL" id="SVD45330.1"/>
    </source>
</evidence>
<gene>
    <name evidence="2" type="ORF">METZ01_LOCUS398184</name>
</gene>
<dbReference type="EMBL" id="UINC01151617">
    <property type="protein sequence ID" value="SVD45330.1"/>
    <property type="molecule type" value="Genomic_DNA"/>
</dbReference>
<keyword evidence="1" id="KW-0472">Membrane</keyword>
<feature type="transmembrane region" description="Helical" evidence="1">
    <location>
        <begin position="12"/>
        <end position="32"/>
    </location>
</feature>
<sequence length="45" mass="5246">MNINIGLSYSYYIYYISAYYGVISPSNIGELIRAYYIKTEKNIPL</sequence>